<feature type="region of interest" description="Disordered" evidence="1">
    <location>
        <begin position="168"/>
        <end position="189"/>
    </location>
</feature>
<feature type="compositionally biased region" description="Polar residues" evidence="1">
    <location>
        <begin position="143"/>
        <end position="153"/>
    </location>
</feature>
<evidence type="ECO:0000313" key="2">
    <source>
        <dbReference type="Ensembl" id="ENSBIXP00005001797.1"/>
    </source>
</evidence>
<reference evidence="2 3" key="1">
    <citation type="submission" date="2018-11" db="EMBL/GenBank/DDBJ databases">
        <title>Haplotype-resolved cattle genomes.</title>
        <authorList>
            <person name="Low W.Y."/>
            <person name="Tearle R."/>
            <person name="Bickhart D.M."/>
            <person name="Rosen B.D."/>
            <person name="Koren S."/>
            <person name="Rhie A."/>
            <person name="Hiendleder S."/>
            <person name="Phillippy A.M."/>
            <person name="Smith T.P.L."/>
            <person name="Williams J.L."/>
        </authorList>
    </citation>
    <scope>NUCLEOTIDE SEQUENCE [LARGE SCALE GENOMIC DNA]</scope>
</reference>
<evidence type="ECO:0000313" key="3">
    <source>
        <dbReference type="Proteomes" id="UP000429181"/>
    </source>
</evidence>
<organism evidence="2 3">
    <name type="scientific">Bos indicus x Bos taurus</name>
    <name type="common">Hybrid cattle</name>
    <dbReference type="NCBI Taxonomy" id="30522"/>
    <lineage>
        <taxon>Eukaryota</taxon>
        <taxon>Metazoa</taxon>
        <taxon>Chordata</taxon>
        <taxon>Craniata</taxon>
        <taxon>Vertebrata</taxon>
        <taxon>Euteleostomi</taxon>
        <taxon>Mammalia</taxon>
        <taxon>Eutheria</taxon>
        <taxon>Laurasiatheria</taxon>
        <taxon>Artiodactyla</taxon>
        <taxon>Ruminantia</taxon>
        <taxon>Pecora</taxon>
        <taxon>Bovidae</taxon>
        <taxon>Bovinae</taxon>
        <taxon>Bos</taxon>
    </lineage>
</organism>
<feature type="region of interest" description="Disordered" evidence="1">
    <location>
        <begin position="143"/>
        <end position="162"/>
    </location>
</feature>
<dbReference type="PANTHER" id="PTHR43696:SF9">
    <property type="entry name" value="COILED-COIL DOMAIN-CONTAINING PROTEIN 157"/>
    <property type="match status" value="1"/>
</dbReference>
<sequence>MAHLLGSPACMDSLRKDLTDLQGAIVDVFSRAGPVRFPSWKFPDRAACDLDMVALLEHYDHVPGDPEFTQLAHAVLLELVIDRLLLLLQSCASYLENLTLEQIVPPARAAGPCMSVGLTVRRFWNSLLRLGMLSQQAALQKRANQGETLTSKPTAKGEPAGSRELGTAQLVKPPSPVPGLPQACPERDSLPVSVSLRRPGGTAENTRSVHSQTIETALVPCDACTSVQSSLREVGKVVINLCQSQNLPSSLGRFQQLVRDSMGHRPLPAATVGLWAAEQSKDLACLGKLVGLLRAQLEEAEGQKDRLRMQVGELEQALQEEQAARQRQAQEAEQHRAQWERERQQLLAETSDLKTKVATLEGELKQQRESTQAVESKAQQLQAEAEHRLEAERQVQHLEQQVELLAGRLDGASQQIRWASTELDKEKARVDSMVRHQESLQAKQRALLQQLDSLDQEREELRGSLDEAEAQRAHVEEQLQSVQGEREQGQCQLRAQQELLQSLQREKQGLEQATTDLRLTISELERELVELRERERLLVAFPDLHRPAEAQIQSSGNVTDDMERQVQANDIRIRVLQEENGRLRSMLSKIREVAQQGGLKLIPEDQLWALRSKGIQGAEPPLQTARTSPGAPGRRHLPGSRPASAGRTLPGQPQASPPLRPHRRPGESSPEDATYLTNCAQSPIRALARLRRRLSPSSGRASPAHQPQERPT</sequence>
<evidence type="ECO:0000256" key="1">
    <source>
        <dbReference type="SAM" id="MobiDB-lite"/>
    </source>
</evidence>
<feature type="compositionally biased region" description="Low complexity" evidence="1">
    <location>
        <begin position="695"/>
        <end position="704"/>
    </location>
</feature>
<dbReference type="Proteomes" id="UP000429181">
    <property type="component" value="Chromosome 17"/>
</dbReference>
<protein>
    <submittedName>
        <fullName evidence="2">Coiled-coil domain containing 157</fullName>
    </submittedName>
</protein>
<dbReference type="Ensembl" id="ENSBIXT00005013502.1">
    <property type="protein sequence ID" value="ENSBIXP00005001797.1"/>
    <property type="gene ID" value="ENSBIXG00005008274.1"/>
</dbReference>
<dbReference type="AlphaFoldDB" id="A0A4W2FAU1"/>
<accession>A0A4W2FAU1</accession>
<proteinExistence type="predicted"/>
<dbReference type="InterPro" id="IPR029681">
    <property type="entry name" value="CCDC157"/>
</dbReference>
<feature type="region of interest" description="Disordered" evidence="1">
    <location>
        <begin position="366"/>
        <end position="385"/>
    </location>
</feature>
<feature type="region of interest" description="Disordered" evidence="1">
    <location>
        <begin position="616"/>
        <end position="712"/>
    </location>
</feature>
<dbReference type="GeneTree" id="ENSGT00390000013684"/>
<name>A0A4W2FAU1_BOBOX</name>
<dbReference type="Gene3D" id="1.20.5.170">
    <property type="match status" value="1"/>
</dbReference>
<dbReference type="PANTHER" id="PTHR43696">
    <property type="entry name" value="COILED-COIL DOMAIN-CONTAINING PROTEIN 157"/>
    <property type="match status" value="1"/>
</dbReference>
<gene>
    <name evidence="2" type="primary">CCDC157</name>
</gene>
<feature type="region of interest" description="Disordered" evidence="1">
    <location>
        <begin position="322"/>
        <end position="341"/>
    </location>
</feature>
<reference evidence="2" key="2">
    <citation type="submission" date="2025-08" db="UniProtKB">
        <authorList>
            <consortium name="Ensembl"/>
        </authorList>
    </citation>
    <scope>IDENTIFICATION</scope>
</reference>
<feature type="compositionally biased region" description="Polar residues" evidence="1">
    <location>
        <begin position="369"/>
        <end position="382"/>
    </location>
</feature>